<dbReference type="InterPro" id="IPR025997">
    <property type="entry name" value="SBP_2_dom"/>
</dbReference>
<dbReference type="RefSeq" id="WP_214476331.1">
    <property type="nucleotide sequence ID" value="NZ_CP071709.1"/>
</dbReference>
<evidence type="ECO:0000313" key="4">
    <source>
        <dbReference type="EMBL" id="QVY61269.1"/>
    </source>
</evidence>
<gene>
    <name evidence="4" type="ORF">J1899_20300</name>
</gene>
<dbReference type="PANTHER" id="PTHR30036">
    <property type="entry name" value="D-XYLOSE-BINDING PERIPLASMIC PROTEIN"/>
    <property type="match status" value="1"/>
</dbReference>
<dbReference type="PANTHER" id="PTHR30036:SF7">
    <property type="entry name" value="ABC TRANSPORTER PERIPLASMIC-BINDING PROTEIN YPHF"/>
    <property type="match status" value="1"/>
</dbReference>
<dbReference type="PROSITE" id="PS51257">
    <property type="entry name" value="PROKAR_LIPOPROTEIN"/>
    <property type="match status" value="1"/>
</dbReference>
<evidence type="ECO:0000256" key="1">
    <source>
        <dbReference type="ARBA" id="ARBA00004196"/>
    </source>
</evidence>
<dbReference type="InterPro" id="IPR050555">
    <property type="entry name" value="Bact_Solute-Bind_Prot2"/>
</dbReference>
<name>A0ABX8FB68_9BACI</name>
<proteinExistence type="inferred from homology"/>
<accession>A0ABX8FB68</accession>
<reference evidence="4 5" key="1">
    <citation type="submission" date="2021-03" db="EMBL/GenBank/DDBJ databases">
        <title>The first data on the complete genome of the tetrodotoxin-producing bacterium.</title>
        <authorList>
            <person name="Melnikova D.I."/>
            <person name="Nijland R."/>
            <person name="Magarlamov T.Y."/>
        </authorList>
    </citation>
    <scope>NUCLEOTIDE SEQUENCE [LARGE SCALE GENOMIC DNA]</scope>
    <source>
        <strain evidence="4 5">1839</strain>
    </source>
</reference>
<comment type="subcellular location">
    <subcellularLocation>
        <location evidence="1">Cell envelope</location>
    </subcellularLocation>
</comment>
<dbReference type="SUPFAM" id="SSF53822">
    <property type="entry name" value="Periplasmic binding protein-like I"/>
    <property type="match status" value="1"/>
</dbReference>
<dbReference type="Pfam" id="PF13407">
    <property type="entry name" value="Peripla_BP_4"/>
    <property type="match status" value="1"/>
</dbReference>
<dbReference type="EMBL" id="CP071709">
    <property type="protein sequence ID" value="QVY61269.1"/>
    <property type="molecule type" value="Genomic_DNA"/>
</dbReference>
<evidence type="ECO:0000256" key="2">
    <source>
        <dbReference type="ARBA" id="ARBA00007639"/>
    </source>
</evidence>
<keyword evidence="5" id="KW-1185">Reference proteome</keyword>
<comment type="similarity">
    <text evidence="2">Belongs to the bacterial solute-binding protein 2 family.</text>
</comment>
<sequence>MLRIFITVLVVMISAGCSGKQQFEVIYSSDNKLLEEEQEKEQHGSYTIGIVSKISGISYYHAVREGVQEAADDLGVEVIIDAPIDATWEGQEKIIEEMISNGVDVLAISANDPEKLGPVLQNAKEKGIRVITWDSDTNPELREFYINMLDPEILGRHLMDSLALRTNESGNYIILTGSETSANLNDWIKWIKVQNEEYYPNLHLLETIATDENYEKAYTSSVQMIEKYPDLAGILAISTLNPPAAAEAVKSLNKNGEIVIIGTTTPNLIKEDIKDGTVDVNTLWSPQKLGYLTVSLGKDLCEDILPYDGQVIPDVGIIKVNEEMIIMGLPIDFTKENIDQYDF</sequence>
<dbReference type="Proteomes" id="UP000679247">
    <property type="component" value="Chromosome"/>
</dbReference>
<organism evidence="4 5">
    <name type="scientific">Cytobacillus gottheilii</name>
    <dbReference type="NCBI Taxonomy" id="859144"/>
    <lineage>
        <taxon>Bacteria</taxon>
        <taxon>Bacillati</taxon>
        <taxon>Bacillota</taxon>
        <taxon>Bacilli</taxon>
        <taxon>Bacillales</taxon>
        <taxon>Bacillaceae</taxon>
        <taxon>Cytobacillus</taxon>
    </lineage>
</organism>
<dbReference type="InterPro" id="IPR028082">
    <property type="entry name" value="Peripla_BP_I"/>
</dbReference>
<evidence type="ECO:0000259" key="3">
    <source>
        <dbReference type="Pfam" id="PF13407"/>
    </source>
</evidence>
<feature type="domain" description="Periplasmic binding protein" evidence="3">
    <location>
        <begin position="48"/>
        <end position="301"/>
    </location>
</feature>
<dbReference type="Gene3D" id="3.40.50.2300">
    <property type="match status" value="2"/>
</dbReference>
<evidence type="ECO:0000313" key="5">
    <source>
        <dbReference type="Proteomes" id="UP000679247"/>
    </source>
</evidence>
<dbReference type="CDD" id="cd06302">
    <property type="entry name" value="PBP1_LsrB_Quorum_Sensing-like"/>
    <property type="match status" value="1"/>
</dbReference>
<protein>
    <submittedName>
        <fullName evidence="4">Autoinducer 2 ABC transporter substrate-binding protein</fullName>
    </submittedName>
</protein>